<accession>A0ACC1SAB0</accession>
<proteinExistence type="predicted"/>
<evidence type="ECO:0000313" key="1">
    <source>
        <dbReference type="EMBL" id="KAJ3535259.1"/>
    </source>
</evidence>
<sequence length="132" mass="14441">MRASTTTWLAVLSATLLPASAWEFTAYDTYTCDAKDDTQYRVLSGEGKSGCLNFGQDMPGANCAKFTEGGWIKGPCDGQEFKPRSILVQPGTICQVYHYEGCNQVPYIVIPEDNPKCELSIYPVKSIECAPA</sequence>
<organism evidence="1 2">
    <name type="scientific">Fusarium decemcellulare</name>
    <dbReference type="NCBI Taxonomy" id="57161"/>
    <lineage>
        <taxon>Eukaryota</taxon>
        <taxon>Fungi</taxon>
        <taxon>Dikarya</taxon>
        <taxon>Ascomycota</taxon>
        <taxon>Pezizomycotina</taxon>
        <taxon>Sordariomycetes</taxon>
        <taxon>Hypocreomycetidae</taxon>
        <taxon>Hypocreales</taxon>
        <taxon>Nectriaceae</taxon>
        <taxon>Fusarium</taxon>
        <taxon>Fusarium decemcellulare species complex</taxon>
    </lineage>
</organism>
<name>A0ACC1SAB0_9HYPO</name>
<keyword evidence="2" id="KW-1185">Reference proteome</keyword>
<evidence type="ECO:0000313" key="2">
    <source>
        <dbReference type="Proteomes" id="UP001148629"/>
    </source>
</evidence>
<dbReference type="EMBL" id="JANRMS010000724">
    <property type="protein sequence ID" value="KAJ3535259.1"/>
    <property type="molecule type" value="Genomic_DNA"/>
</dbReference>
<gene>
    <name evidence="1" type="ORF">NM208_g7211</name>
</gene>
<comment type="caution">
    <text evidence="1">The sequence shown here is derived from an EMBL/GenBank/DDBJ whole genome shotgun (WGS) entry which is preliminary data.</text>
</comment>
<protein>
    <submittedName>
        <fullName evidence="1">Uncharacterized protein</fullName>
    </submittedName>
</protein>
<dbReference type="Proteomes" id="UP001148629">
    <property type="component" value="Unassembled WGS sequence"/>
</dbReference>
<reference evidence="1" key="1">
    <citation type="submission" date="2022-08" db="EMBL/GenBank/DDBJ databases">
        <title>Genome Sequence of Fusarium decemcellulare.</title>
        <authorList>
            <person name="Buettner E."/>
        </authorList>
    </citation>
    <scope>NUCLEOTIDE SEQUENCE</scope>
    <source>
        <strain evidence="1">Babe19</strain>
    </source>
</reference>